<evidence type="ECO:0000313" key="2">
    <source>
        <dbReference type="Proteomes" id="UP000728647"/>
    </source>
</evidence>
<dbReference type="RefSeq" id="WP_174701970.1">
    <property type="nucleotide sequence ID" value="NZ_JABURA010000001.1"/>
</dbReference>
<proteinExistence type="predicted"/>
<gene>
    <name evidence="1" type="ORF">HT576_10245</name>
</gene>
<sequence length="50" mass="5100">MCDPDATGTGVAVRVVLRAFASAPPANYGGCFDHVVIYLSEGPAGSSRTD</sequence>
<evidence type="ECO:0000313" key="1">
    <source>
        <dbReference type="EMBL" id="NUB91396.1"/>
    </source>
</evidence>
<organism evidence="1 2">
    <name type="scientific">Haloterrigena gelatinilytica</name>
    <dbReference type="NCBI Taxonomy" id="2741724"/>
    <lineage>
        <taxon>Archaea</taxon>
        <taxon>Methanobacteriati</taxon>
        <taxon>Methanobacteriota</taxon>
        <taxon>Stenosarchaea group</taxon>
        <taxon>Halobacteria</taxon>
        <taxon>Halobacteriales</taxon>
        <taxon>Natrialbaceae</taxon>
        <taxon>Haloterrigena</taxon>
    </lineage>
</organism>
<dbReference type="AlphaFoldDB" id="A0A8J8GKP9"/>
<accession>A0A8J8GKP9</accession>
<name>A0A8J8GKP9_9EURY</name>
<protein>
    <submittedName>
        <fullName evidence="1">Uncharacterized protein</fullName>
    </submittedName>
</protein>
<dbReference type="Proteomes" id="UP000728647">
    <property type="component" value="Unassembled WGS sequence"/>
</dbReference>
<dbReference type="EMBL" id="JABURA010000001">
    <property type="protein sequence ID" value="NUB91396.1"/>
    <property type="molecule type" value="Genomic_DNA"/>
</dbReference>
<reference evidence="1" key="1">
    <citation type="submission" date="2020-06" db="EMBL/GenBank/DDBJ databases">
        <title>Haloterrigena sp. nov., an extremely halophilic archaeon isolated from a saline sediment.</title>
        <authorList>
            <person name="Liu B.-B."/>
        </authorList>
    </citation>
    <scope>NUCLEOTIDE SEQUENCE</scope>
    <source>
        <strain evidence="1">SYSU A121-1</strain>
    </source>
</reference>
<comment type="caution">
    <text evidence="1">The sequence shown here is derived from an EMBL/GenBank/DDBJ whole genome shotgun (WGS) entry which is preliminary data.</text>
</comment>